<dbReference type="PANTHER" id="PTHR46696:SF6">
    <property type="entry name" value="P450, PUTATIVE (EUROFUNG)-RELATED"/>
    <property type="match status" value="1"/>
</dbReference>
<dbReference type="EMBL" id="CP109441">
    <property type="protein sequence ID" value="WUV50487.1"/>
    <property type="molecule type" value="Genomic_DNA"/>
</dbReference>
<evidence type="ECO:0000313" key="7">
    <source>
        <dbReference type="EMBL" id="WUV50487.1"/>
    </source>
</evidence>
<dbReference type="RefSeq" id="WP_327095168.1">
    <property type="nucleotide sequence ID" value="NZ_CP109149.1"/>
</dbReference>
<evidence type="ECO:0000256" key="3">
    <source>
        <dbReference type="ARBA" id="ARBA00022723"/>
    </source>
</evidence>
<evidence type="ECO:0000256" key="1">
    <source>
        <dbReference type="ARBA" id="ARBA00010617"/>
    </source>
</evidence>
<dbReference type="PRINTS" id="PR00385">
    <property type="entry name" value="P450"/>
</dbReference>
<proteinExistence type="inferred from homology"/>
<dbReference type="PANTHER" id="PTHR46696">
    <property type="entry name" value="P450, PUTATIVE (EUROFUNG)-RELATED"/>
    <property type="match status" value="1"/>
</dbReference>
<keyword evidence="8" id="KW-1185">Reference proteome</keyword>
<dbReference type="Proteomes" id="UP001432062">
    <property type="component" value="Chromosome"/>
</dbReference>
<dbReference type="InterPro" id="IPR001128">
    <property type="entry name" value="Cyt_P450"/>
</dbReference>
<dbReference type="InterPro" id="IPR002397">
    <property type="entry name" value="Cyt_P450_B"/>
</dbReference>
<dbReference type="SUPFAM" id="SSF48264">
    <property type="entry name" value="Cytochrome P450"/>
    <property type="match status" value="1"/>
</dbReference>
<organism evidence="7 8">
    <name type="scientific">Nocardia vinacea</name>
    <dbReference type="NCBI Taxonomy" id="96468"/>
    <lineage>
        <taxon>Bacteria</taxon>
        <taxon>Bacillati</taxon>
        <taxon>Actinomycetota</taxon>
        <taxon>Actinomycetes</taxon>
        <taxon>Mycobacteriales</taxon>
        <taxon>Nocardiaceae</taxon>
        <taxon>Nocardia</taxon>
    </lineage>
</organism>
<dbReference type="PRINTS" id="PR00359">
    <property type="entry name" value="BP450"/>
</dbReference>
<evidence type="ECO:0000256" key="4">
    <source>
        <dbReference type="ARBA" id="ARBA00023002"/>
    </source>
</evidence>
<evidence type="ECO:0000256" key="6">
    <source>
        <dbReference type="ARBA" id="ARBA00023033"/>
    </source>
</evidence>
<keyword evidence="4" id="KW-0560">Oxidoreductase</keyword>
<dbReference type="InterPro" id="IPR036396">
    <property type="entry name" value="Cyt_P450_sf"/>
</dbReference>
<evidence type="ECO:0000256" key="2">
    <source>
        <dbReference type="ARBA" id="ARBA00022617"/>
    </source>
</evidence>
<keyword evidence="6" id="KW-0503">Monooxygenase</keyword>
<sequence>MTTDSSELACPFTGTDAAPSSISRVHTATGDEAWKVCGYHKVKELFTDVRLGRSHPTPETAARSSESVFFGRPFGNFETEPADNARMRGLLNPLFSAKRMRELTPRVAAFTTQLLDDMAEEGSPADLHKAFAEPLPLLVISELLGVPYEDRAQFRLWSEALFDTSDGAKSGQAGAEWFLYCKSLVERLRREPGEGVIAKLCEVPDLADDAIATLAMGLLLAGHETTVVEIGLCTVQLLRNPAQWQKLVDQPELVPAAIEELLRVHDSTAFARYARTDMEIDGVTVRTGDLVLLDVDSANHDPEIFTNARQLDVTRAEGQHLAFGYGLHYCTGAPLARIELQVAFGQLISRFPTLHLAVDPDALKVRENVVTKGLTSLPVAW</sequence>
<name>A0ABZ1Z4L2_9NOCA</name>
<reference evidence="7" key="1">
    <citation type="submission" date="2022-10" db="EMBL/GenBank/DDBJ databases">
        <title>The complete genomes of actinobacterial strains from the NBC collection.</title>
        <authorList>
            <person name="Joergensen T.S."/>
            <person name="Alvarez Arevalo M."/>
            <person name="Sterndorff E.B."/>
            <person name="Faurdal D."/>
            <person name="Vuksanovic O."/>
            <person name="Mourched A.-S."/>
            <person name="Charusanti P."/>
            <person name="Shaw S."/>
            <person name="Blin K."/>
            <person name="Weber T."/>
        </authorList>
    </citation>
    <scope>NUCLEOTIDE SEQUENCE</scope>
    <source>
        <strain evidence="7">NBC_01482</strain>
    </source>
</reference>
<accession>A0ABZ1Z4L2</accession>
<keyword evidence="2" id="KW-0349">Heme</keyword>
<keyword evidence="5" id="KW-0408">Iron</keyword>
<comment type="similarity">
    <text evidence="1">Belongs to the cytochrome P450 family.</text>
</comment>
<keyword evidence="3" id="KW-0479">Metal-binding</keyword>
<dbReference type="CDD" id="cd11031">
    <property type="entry name" value="Cyp158A-like"/>
    <property type="match status" value="1"/>
</dbReference>
<gene>
    <name evidence="7" type="ORF">OG563_21190</name>
</gene>
<dbReference type="Gene3D" id="1.10.630.10">
    <property type="entry name" value="Cytochrome P450"/>
    <property type="match status" value="1"/>
</dbReference>
<protein>
    <submittedName>
        <fullName evidence="7">Cytochrome P450</fullName>
    </submittedName>
</protein>
<evidence type="ECO:0000313" key="8">
    <source>
        <dbReference type="Proteomes" id="UP001432062"/>
    </source>
</evidence>
<dbReference type="Pfam" id="PF00067">
    <property type="entry name" value="p450"/>
    <property type="match status" value="1"/>
</dbReference>
<evidence type="ECO:0000256" key="5">
    <source>
        <dbReference type="ARBA" id="ARBA00023004"/>
    </source>
</evidence>